<reference evidence="1 2" key="1">
    <citation type="submission" date="2019-10" db="EMBL/GenBank/DDBJ databases">
        <title>Complete genome sequence of bacteriophage vB_RLeM_RL38JI.</title>
        <authorList>
            <person name="Gunathilake D."/>
            <person name="Bhat S."/>
            <person name="Yost C.K."/>
            <person name="Hynes M.F."/>
        </authorList>
    </citation>
    <scope>NUCLEOTIDE SEQUENCE [LARGE SCALE GENOMIC DNA]</scope>
</reference>
<dbReference type="EMBL" id="MN549360">
    <property type="protein sequence ID" value="QGZ13981.1"/>
    <property type="molecule type" value="Genomic_DNA"/>
</dbReference>
<sequence length="103" mass="11529">MTLLASSMAAVSSIFLLMPHSSPPSSRPSVELQCTDQGTDLGVQKFTCYRHVENEKKVDESLDPSGWSCRFSFFENGTKGKRQKLYCKSTETGEHKLVYGDFL</sequence>
<name>A0A6B9J6T7_9CAUD</name>
<evidence type="ECO:0000313" key="2">
    <source>
        <dbReference type="Proteomes" id="UP000436513"/>
    </source>
</evidence>
<protein>
    <submittedName>
        <fullName evidence="1">Uncharacterized protein</fullName>
    </submittedName>
</protein>
<keyword evidence="2" id="KW-1185">Reference proteome</keyword>
<proteinExistence type="predicted"/>
<evidence type="ECO:0000313" key="1">
    <source>
        <dbReference type="EMBL" id="QGZ13981.1"/>
    </source>
</evidence>
<accession>A0A6B9J6T7</accession>
<gene>
    <name evidence="1" type="ORF">RL38J1_163</name>
</gene>
<organism evidence="1 2">
    <name type="scientific">Rhizobium phage RL38J1</name>
    <dbReference type="NCBI Taxonomy" id="2663232"/>
    <lineage>
        <taxon>Viruses</taxon>
        <taxon>Duplodnaviria</taxon>
        <taxon>Heunggongvirae</taxon>
        <taxon>Uroviricota</taxon>
        <taxon>Caudoviricetes</taxon>
        <taxon>Pootjesviridae</taxon>
        <taxon>Innesvirus</taxon>
        <taxon>Innesvirus RL38J1</taxon>
    </lineage>
</organism>
<dbReference type="Proteomes" id="UP000436513">
    <property type="component" value="Segment"/>
</dbReference>